<dbReference type="AlphaFoldDB" id="A0A368FXT8"/>
<reference evidence="3 4" key="1">
    <citation type="submission" date="2014-10" db="EMBL/GenBank/DDBJ databases">
        <title>Draft genome of the hookworm Ancylostoma caninum.</title>
        <authorList>
            <person name="Mitreva M."/>
        </authorList>
    </citation>
    <scope>NUCLEOTIDE SEQUENCE [LARGE SCALE GENOMIC DNA]</scope>
    <source>
        <strain evidence="3 4">Baltimore</strain>
    </source>
</reference>
<dbReference type="Proteomes" id="UP000252519">
    <property type="component" value="Unassembled WGS sequence"/>
</dbReference>
<evidence type="ECO:0000256" key="1">
    <source>
        <dbReference type="SAM" id="MobiDB-lite"/>
    </source>
</evidence>
<organism evidence="3 4">
    <name type="scientific">Ancylostoma caninum</name>
    <name type="common">Dog hookworm</name>
    <dbReference type="NCBI Taxonomy" id="29170"/>
    <lineage>
        <taxon>Eukaryota</taxon>
        <taxon>Metazoa</taxon>
        <taxon>Ecdysozoa</taxon>
        <taxon>Nematoda</taxon>
        <taxon>Chromadorea</taxon>
        <taxon>Rhabditida</taxon>
        <taxon>Rhabditina</taxon>
        <taxon>Rhabditomorpha</taxon>
        <taxon>Strongyloidea</taxon>
        <taxon>Ancylostomatidae</taxon>
        <taxon>Ancylostomatinae</taxon>
        <taxon>Ancylostoma</taxon>
    </lineage>
</organism>
<dbReference type="EMBL" id="JOJR01000506">
    <property type="protein sequence ID" value="RCN37003.1"/>
    <property type="molecule type" value="Genomic_DNA"/>
</dbReference>
<keyword evidence="2" id="KW-0472">Membrane</keyword>
<dbReference type="InterPro" id="IPR046357">
    <property type="entry name" value="PPIase_dom_sf"/>
</dbReference>
<feature type="region of interest" description="Disordered" evidence="1">
    <location>
        <begin position="1"/>
        <end position="23"/>
    </location>
</feature>
<protein>
    <submittedName>
        <fullName evidence="3">Uncharacterized protein</fullName>
    </submittedName>
</protein>
<keyword evidence="2" id="KW-1133">Transmembrane helix</keyword>
<feature type="compositionally biased region" description="Polar residues" evidence="1">
    <location>
        <begin position="1"/>
        <end position="12"/>
    </location>
</feature>
<sequence length="68" mass="7196">MGLQRHTSNSGAMSAAEPVDITPKKDGGVLKTIKKEGTGSAKPTAGTTVKVLITCYFLFLCYFLSSLD</sequence>
<dbReference type="SUPFAM" id="SSF54534">
    <property type="entry name" value="FKBP-like"/>
    <property type="match status" value="1"/>
</dbReference>
<proteinExistence type="predicted"/>
<dbReference type="STRING" id="29170.A0A368FXT8"/>
<dbReference type="Gene3D" id="3.10.50.40">
    <property type="match status" value="1"/>
</dbReference>
<gene>
    <name evidence="3" type="ORF">ANCCAN_17110</name>
</gene>
<keyword evidence="2" id="KW-0812">Transmembrane</keyword>
<feature type="transmembrane region" description="Helical" evidence="2">
    <location>
        <begin position="44"/>
        <end position="65"/>
    </location>
</feature>
<accession>A0A368FXT8</accession>
<evidence type="ECO:0000256" key="2">
    <source>
        <dbReference type="SAM" id="Phobius"/>
    </source>
</evidence>
<dbReference type="OrthoDB" id="433738at2759"/>
<comment type="caution">
    <text evidence="3">The sequence shown here is derived from an EMBL/GenBank/DDBJ whole genome shotgun (WGS) entry which is preliminary data.</text>
</comment>
<keyword evidence="4" id="KW-1185">Reference proteome</keyword>
<dbReference type="GO" id="GO:0003755">
    <property type="term" value="F:peptidyl-prolyl cis-trans isomerase activity"/>
    <property type="evidence" value="ECO:0007669"/>
    <property type="project" value="InterPro"/>
</dbReference>
<evidence type="ECO:0000313" key="4">
    <source>
        <dbReference type="Proteomes" id="UP000252519"/>
    </source>
</evidence>
<evidence type="ECO:0000313" key="3">
    <source>
        <dbReference type="EMBL" id="RCN37003.1"/>
    </source>
</evidence>
<name>A0A368FXT8_ANCCA</name>